<dbReference type="Proteomes" id="UP000288361">
    <property type="component" value="Unassembled WGS sequence"/>
</dbReference>
<keyword evidence="2 12" id="KW-0639">Primosome</keyword>
<keyword evidence="1 12" id="KW-0240">DNA-directed RNA polymerase</keyword>
<keyword evidence="5 12" id="KW-0235">DNA replication</keyword>
<evidence type="ECO:0000256" key="8">
    <source>
        <dbReference type="ARBA" id="ARBA00022833"/>
    </source>
</evidence>
<dbReference type="SUPFAM" id="SSF117023">
    <property type="entry name" value="DNA primase DnaG, C-terminal domain"/>
    <property type="match status" value="1"/>
</dbReference>
<dbReference type="EC" id="2.7.7.101" evidence="12"/>
<dbReference type="InterPro" id="IPR034151">
    <property type="entry name" value="TOPRIM_DnaG_bac"/>
</dbReference>
<dbReference type="HAMAP" id="MF_00974">
    <property type="entry name" value="DNA_primase_DnaG"/>
    <property type="match status" value="1"/>
</dbReference>
<dbReference type="Pfam" id="PF08278">
    <property type="entry name" value="DnaG_DnaB_bind"/>
    <property type="match status" value="1"/>
</dbReference>
<keyword evidence="9" id="KW-0460">Magnesium</keyword>
<keyword evidence="10 12" id="KW-0238">DNA-binding</keyword>
<comment type="function">
    <text evidence="12 13">RNA polymerase that catalyzes the synthesis of short RNA molecules used as primers for DNA polymerase during DNA replication.</text>
</comment>
<evidence type="ECO:0000259" key="15">
    <source>
        <dbReference type="PROSITE" id="PS50880"/>
    </source>
</evidence>
<dbReference type="NCBIfam" id="TIGR01391">
    <property type="entry name" value="dnaG"/>
    <property type="match status" value="1"/>
</dbReference>
<gene>
    <name evidence="12" type="primary">dnaG</name>
    <name evidence="16" type="ORF">CWI73_08445</name>
</gene>
<dbReference type="FunFam" id="3.90.980.10:FF:000001">
    <property type="entry name" value="DNA primase"/>
    <property type="match status" value="1"/>
</dbReference>
<dbReference type="GO" id="GO:0000428">
    <property type="term" value="C:DNA-directed RNA polymerase complex"/>
    <property type="evidence" value="ECO:0007669"/>
    <property type="project" value="UniProtKB-KW"/>
</dbReference>
<comment type="subunit">
    <text evidence="12">Monomer. Interacts with DnaB.</text>
</comment>
<evidence type="ECO:0000256" key="10">
    <source>
        <dbReference type="ARBA" id="ARBA00023125"/>
    </source>
</evidence>
<dbReference type="GO" id="GO:0003899">
    <property type="term" value="F:DNA-directed RNA polymerase activity"/>
    <property type="evidence" value="ECO:0007669"/>
    <property type="project" value="UniProtKB-UniRule"/>
</dbReference>
<dbReference type="InterPro" id="IPR037068">
    <property type="entry name" value="DNA_primase_core_N_sf"/>
</dbReference>
<comment type="caution">
    <text evidence="16">The sequence shown here is derived from an EMBL/GenBank/DDBJ whole genome shotgun (WGS) entry which is preliminary data.</text>
</comment>
<evidence type="ECO:0000256" key="7">
    <source>
        <dbReference type="ARBA" id="ARBA00022771"/>
    </source>
</evidence>
<reference evidence="16 17" key="1">
    <citation type="journal article" date="2011" name="Front. Microbiol.">
        <title>Genomic signatures of strain selection and enhancement in Bacillus atrophaeus var. globigii, a historical biowarfare simulant.</title>
        <authorList>
            <person name="Gibbons H.S."/>
            <person name="Broomall S.M."/>
            <person name="McNew L.A."/>
            <person name="Daligault H."/>
            <person name="Chapman C."/>
            <person name="Bruce D."/>
            <person name="Karavis M."/>
            <person name="Krepps M."/>
            <person name="McGregor P.A."/>
            <person name="Hong C."/>
            <person name="Park K.H."/>
            <person name="Akmal A."/>
            <person name="Feldman A."/>
            <person name="Lin J.S."/>
            <person name="Chang W.E."/>
            <person name="Higgs B.W."/>
            <person name="Demirev P."/>
            <person name="Lindquist J."/>
            <person name="Liem A."/>
            <person name="Fochler E."/>
            <person name="Read T.D."/>
            <person name="Tapia R."/>
            <person name="Johnson S."/>
            <person name="Bishop-Lilly K.A."/>
            <person name="Detter C."/>
            <person name="Han C."/>
            <person name="Sozhamannan S."/>
            <person name="Rosenzweig C.N."/>
            <person name="Skowronski E.W."/>
        </authorList>
    </citation>
    <scope>NUCLEOTIDE SEQUENCE [LARGE SCALE GENOMIC DNA]</scope>
    <source>
        <strain evidence="16 17">TPS4-2</strain>
    </source>
</reference>
<dbReference type="GO" id="GO:0006269">
    <property type="term" value="P:DNA replication, synthesis of primer"/>
    <property type="evidence" value="ECO:0007669"/>
    <property type="project" value="UniProtKB-UniRule"/>
</dbReference>
<comment type="cofactor">
    <cofactor evidence="12 13 14">
        <name>Zn(2+)</name>
        <dbReference type="ChEBI" id="CHEBI:29105"/>
    </cofactor>
    <text evidence="12 13 14">Binds 1 zinc ion per monomer.</text>
</comment>
<evidence type="ECO:0000256" key="13">
    <source>
        <dbReference type="PIRNR" id="PIRNR002811"/>
    </source>
</evidence>
<dbReference type="InterPro" id="IPR006295">
    <property type="entry name" value="DNA_primase_DnaG"/>
</dbReference>
<dbReference type="InterPro" id="IPR050219">
    <property type="entry name" value="DnaG_primase"/>
</dbReference>
<evidence type="ECO:0000256" key="12">
    <source>
        <dbReference type="HAMAP-Rule" id="MF_00974"/>
    </source>
</evidence>
<dbReference type="GO" id="GO:0008270">
    <property type="term" value="F:zinc ion binding"/>
    <property type="evidence" value="ECO:0007669"/>
    <property type="project" value="UniProtKB-UniRule"/>
</dbReference>
<dbReference type="PIRSF" id="PIRSF002811">
    <property type="entry name" value="DnaG"/>
    <property type="match status" value="1"/>
</dbReference>
<dbReference type="Pfam" id="PF10410">
    <property type="entry name" value="DnaB_bind"/>
    <property type="match status" value="1"/>
</dbReference>
<dbReference type="PANTHER" id="PTHR30313:SF2">
    <property type="entry name" value="DNA PRIMASE"/>
    <property type="match status" value="1"/>
</dbReference>
<keyword evidence="8 12" id="KW-0862">Zinc</keyword>
<dbReference type="SMART" id="SM00400">
    <property type="entry name" value="ZnF_CHCC"/>
    <property type="match status" value="1"/>
</dbReference>
<dbReference type="SUPFAM" id="SSF57783">
    <property type="entry name" value="Zinc beta-ribbon"/>
    <property type="match status" value="1"/>
</dbReference>
<accession>A0A432YR95</accession>
<dbReference type="PROSITE" id="PS50880">
    <property type="entry name" value="TOPRIM"/>
    <property type="match status" value="1"/>
</dbReference>
<proteinExistence type="inferred from homology"/>
<dbReference type="Gene3D" id="3.90.980.10">
    <property type="entry name" value="DNA primase, catalytic core, N-terminal domain"/>
    <property type="match status" value="1"/>
</dbReference>
<evidence type="ECO:0000313" key="17">
    <source>
        <dbReference type="Proteomes" id="UP000288361"/>
    </source>
</evidence>
<dbReference type="InterPro" id="IPR006171">
    <property type="entry name" value="TOPRIM_dom"/>
</dbReference>
<evidence type="ECO:0000256" key="2">
    <source>
        <dbReference type="ARBA" id="ARBA00022515"/>
    </source>
</evidence>
<dbReference type="InterPro" id="IPR030846">
    <property type="entry name" value="DnaG_bac"/>
</dbReference>
<dbReference type="GO" id="GO:1990077">
    <property type="term" value="C:primosome complex"/>
    <property type="evidence" value="ECO:0007669"/>
    <property type="project" value="UniProtKB-KW"/>
</dbReference>
<keyword evidence="3 12" id="KW-0808">Transferase</keyword>
<dbReference type="GO" id="GO:0005737">
    <property type="term" value="C:cytoplasm"/>
    <property type="evidence" value="ECO:0007669"/>
    <property type="project" value="TreeGrafter"/>
</dbReference>
<comment type="catalytic activity">
    <reaction evidence="12">
        <text>ssDNA + n NTP = ssDNA/pppN(pN)n-1 hybrid + (n-1) diphosphate.</text>
        <dbReference type="EC" id="2.7.7.101"/>
    </reaction>
</comment>
<evidence type="ECO:0000313" key="16">
    <source>
        <dbReference type="EMBL" id="RUO64183.1"/>
    </source>
</evidence>
<keyword evidence="4 12" id="KW-0548">Nucleotidyltransferase</keyword>
<dbReference type="InterPro" id="IPR019475">
    <property type="entry name" value="DNA_primase_DnaB-bd"/>
</dbReference>
<dbReference type="CDD" id="cd03364">
    <property type="entry name" value="TOPRIM_DnaG_primases"/>
    <property type="match status" value="1"/>
</dbReference>
<evidence type="ECO:0000256" key="9">
    <source>
        <dbReference type="ARBA" id="ARBA00022842"/>
    </source>
</evidence>
<evidence type="ECO:0000256" key="6">
    <source>
        <dbReference type="ARBA" id="ARBA00022723"/>
    </source>
</evidence>
<comment type="similarity">
    <text evidence="12 13">Belongs to the DnaG primase family.</text>
</comment>
<keyword evidence="11 12" id="KW-0804">Transcription</keyword>
<dbReference type="PANTHER" id="PTHR30313">
    <property type="entry name" value="DNA PRIMASE"/>
    <property type="match status" value="1"/>
</dbReference>
<organism evidence="16 17">
    <name type="scientific">Idiomarina piscisalsi</name>
    <dbReference type="NCBI Taxonomy" id="1096243"/>
    <lineage>
        <taxon>Bacteria</taxon>
        <taxon>Pseudomonadati</taxon>
        <taxon>Pseudomonadota</taxon>
        <taxon>Gammaproteobacteria</taxon>
        <taxon>Alteromonadales</taxon>
        <taxon>Idiomarinaceae</taxon>
        <taxon>Idiomarina</taxon>
    </lineage>
</organism>
<sequence>MAGLIPKSFIHDLLERADIVEVVDSRVPLKKAGKNHQACCPFHNEKSPSFTVSQDKQFYHCFGCGAHGNAIDFLMEFDGLQFPDAVEELAGLFGVQVPREEPENPQAAQKKQQQTQDDVAIMNQAARFYQHQLKHHARSEQVIGYLKKRGLSGETVKRFQIGYAPDDWDSLLKTFGKGAKQRQQLLELKLINRNEKGRHYDFFRDRVMFPIHDRRGRVVGFGGRIIEGDGPKYLNSPETRLFHKGSELYGYWHMQQAVRRPDQVVVVEGYMDVVALSQAGIDYAVASLGTATTTEQLQRLFRTSPRVVCCYDGDRAGRDAAWRALENALPLLKDGLDMAFLFLPEGEDPDSVVRDKGKEAFEQALTQAKPFTEYFFEHLQEGIDVSTDAGCSQLLSTAKPLIEKIASGYYRDSLMQRLAEILRRETSQLERHFDKPNQRRPKSESIKMTPIRKAISLLLQYPQLGTKIAVKEELRALQLNGVELFIELHKQCANKPMTTAQVLESWRDSDYYSALQKLALWNHQLDEENIEQEFSDIFIYLIDQYFEQRANALLKKSQEGALTKVERQEYQTIIQYLNKAK</sequence>
<evidence type="ECO:0000256" key="5">
    <source>
        <dbReference type="ARBA" id="ARBA00022705"/>
    </source>
</evidence>
<evidence type="ECO:0000256" key="11">
    <source>
        <dbReference type="ARBA" id="ARBA00023163"/>
    </source>
</evidence>
<dbReference type="SMART" id="SM00766">
    <property type="entry name" value="DnaG_DnaB_bind"/>
    <property type="match status" value="1"/>
</dbReference>
<dbReference type="Pfam" id="PF08275">
    <property type="entry name" value="DNAG_N"/>
    <property type="match status" value="1"/>
</dbReference>
<keyword evidence="7 12" id="KW-0863">Zinc-finger</keyword>
<dbReference type="Gene3D" id="3.90.580.10">
    <property type="entry name" value="Zinc finger, CHC2-type domain"/>
    <property type="match status" value="1"/>
</dbReference>
<dbReference type="Gene3D" id="3.40.1360.10">
    <property type="match status" value="1"/>
</dbReference>
<dbReference type="Pfam" id="PF01807">
    <property type="entry name" value="Zn_ribbon_DnaG"/>
    <property type="match status" value="1"/>
</dbReference>
<dbReference type="GO" id="GO:0003677">
    <property type="term" value="F:DNA binding"/>
    <property type="evidence" value="ECO:0007669"/>
    <property type="project" value="UniProtKB-KW"/>
</dbReference>
<dbReference type="Gene3D" id="1.10.860.10">
    <property type="entry name" value="DNAb Helicase, Chain A"/>
    <property type="match status" value="1"/>
</dbReference>
<dbReference type="InterPro" id="IPR036977">
    <property type="entry name" value="DNA_primase_Znf_CHC2"/>
</dbReference>
<dbReference type="InterPro" id="IPR002694">
    <property type="entry name" value="Znf_CHC2"/>
</dbReference>
<dbReference type="Pfam" id="PF13155">
    <property type="entry name" value="Toprim_2"/>
    <property type="match status" value="1"/>
</dbReference>
<feature type="domain" description="Toprim" evidence="15">
    <location>
        <begin position="262"/>
        <end position="344"/>
    </location>
</feature>
<dbReference type="InterPro" id="IPR013264">
    <property type="entry name" value="DNAG_N"/>
</dbReference>
<dbReference type="InterPro" id="IPR016136">
    <property type="entry name" value="DNA_helicase_N/primase_C"/>
</dbReference>
<dbReference type="InterPro" id="IPR013173">
    <property type="entry name" value="DNA_primase_DnaG_DnaB-bd_dom"/>
</dbReference>
<dbReference type="RefSeq" id="WP_126752370.1">
    <property type="nucleotide sequence ID" value="NZ_JBHUMT010000015.1"/>
</dbReference>
<dbReference type="Gene3D" id="1.20.50.20">
    <property type="entry name" value="DnaG, RNA polymerase domain, helical bundle"/>
    <property type="match status" value="1"/>
</dbReference>
<evidence type="ECO:0000256" key="4">
    <source>
        <dbReference type="ARBA" id="ARBA00022695"/>
    </source>
</evidence>
<dbReference type="AlphaFoldDB" id="A0A432YR95"/>
<dbReference type="SUPFAM" id="SSF56731">
    <property type="entry name" value="DNA primase core"/>
    <property type="match status" value="1"/>
</dbReference>
<evidence type="ECO:0000256" key="3">
    <source>
        <dbReference type="ARBA" id="ARBA00022679"/>
    </source>
</evidence>
<evidence type="ECO:0000256" key="14">
    <source>
        <dbReference type="PIRSR" id="PIRSR002811-1"/>
    </source>
</evidence>
<dbReference type="FunFam" id="3.90.580.10:FF:000001">
    <property type="entry name" value="DNA primase"/>
    <property type="match status" value="1"/>
</dbReference>
<comment type="domain">
    <text evidence="12">Contains an N-terminal zinc-binding domain, a central core domain that contains the primase activity, and a C-terminal DnaB-binding domain.</text>
</comment>
<evidence type="ECO:0000256" key="1">
    <source>
        <dbReference type="ARBA" id="ARBA00022478"/>
    </source>
</evidence>
<protein>
    <recommendedName>
        <fullName evidence="12 13">DNA primase</fullName>
        <ecNumber evidence="12">2.7.7.101</ecNumber>
    </recommendedName>
</protein>
<dbReference type="FunFam" id="3.40.1360.10:FF:000002">
    <property type="entry name" value="DNA primase"/>
    <property type="match status" value="1"/>
</dbReference>
<dbReference type="EMBL" id="PIQA01000006">
    <property type="protein sequence ID" value="RUO64183.1"/>
    <property type="molecule type" value="Genomic_DNA"/>
</dbReference>
<name>A0A432YR95_9GAMM</name>
<dbReference type="SMART" id="SM00493">
    <property type="entry name" value="TOPRIM"/>
    <property type="match status" value="1"/>
</dbReference>
<keyword evidence="6 12" id="KW-0479">Metal-binding</keyword>
<feature type="zinc finger region" description="CHC2-type" evidence="12 14">
    <location>
        <begin position="40"/>
        <end position="64"/>
    </location>
</feature>